<reference evidence="4" key="1">
    <citation type="journal article" date="2019" name="Int. J. Syst. Evol. Microbiol.">
        <title>The Global Catalogue of Microorganisms (GCM) 10K type strain sequencing project: providing services to taxonomists for standard genome sequencing and annotation.</title>
        <authorList>
            <consortium name="The Broad Institute Genomics Platform"/>
            <consortium name="The Broad Institute Genome Sequencing Center for Infectious Disease"/>
            <person name="Wu L."/>
            <person name="Ma J."/>
        </authorList>
    </citation>
    <scope>NUCLEOTIDE SEQUENCE [LARGE SCALE GENOMIC DNA]</scope>
    <source>
        <strain evidence="4">CGMCC 4.7246</strain>
    </source>
</reference>
<dbReference type="PROSITE" id="PS50943">
    <property type="entry name" value="HTH_CROC1"/>
    <property type="match status" value="1"/>
</dbReference>
<evidence type="ECO:0000313" key="4">
    <source>
        <dbReference type="Proteomes" id="UP001596220"/>
    </source>
</evidence>
<feature type="domain" description="HTH cro/C1-type" evidence="2">
    <location>
        <begin position="48"/>
        <end position="103"/>
    </location>
</feature>
<name>A0ABW1P1B6_9PSEU</name>
<dbReference type="CDD" id="cd00093">
    <property type="entry name" value="HTH_XRE"/>
    <property type="match status" value="1"/>
</dbReference>
<protein>
    <submittedName>
        <fullName evidence="3">Helix-turn-helix domain-containing protein</fullName>
    </submittedName>
</protein>
<feature type="compositionally biased region" description="Pro residues" evidence="1">
    <location>
        <begin position="16"/>
        <end position="27"/>
    </location>
</feature>
<comment type="caution">
    <text evidence="3">The sequence shown here is derived from an EMBL/GenBank/DDBJ whole genome shotgun (WGS) entry which is preliminary data.</text>
</comment>
<evidence type="ECO:0000259" key="2">
    <source>
        <dbReference type="PROSITE" id="PS50943"/>
    </source>
</evidence>
<proteinExistence type="predicted"/>
<evidence type="ECO:0000313" key="3">
    <source>
        <dbReference type="EMBL" id="MFC6089130.1"/>
    </source>
</evidence>
<dbReference type="SUPFAM" id="SSF47413">
    <property type="entry name" value="lambda repressor-like DNA-binding domains"/>
    <property type="match status" value="1"/>
</dbReference>
<dbReference type="RefSeq" id="WP_380634123.1">
    <property type="nucleotide sequence ID" value="NZ_JBHSQO010000005.1"/>
</dbReference>
<gene>
    <name evidence="3" type="ORF">ACFP3R_07590</name>
</gene>
<dbReference type="InterPro" id="IPR001387">
    <property type="entry name" value="Cro/C1-type_HTH"/>
</dbReference>
<evidence type="ECO:0000256" key="1">
    <source>
        <dbReference type="SAM" id="MobiDB-lite"/>
    </source>
</evidence>
<sequence>MPPHHDGPTAGRPAPTRTPGPLPPLPPSLWESREVRQAVRDQAPGAVVAAARRAHGLRQDELGALAGFSQSAVSRLESGSDIAFDLRVLRPLQRLLGIPAALLGLADEGAVPDAGPARRVPPGFADALDGWSARTPTR</sequence>
<dbReference type="SMART" id="SM00530">
    <property type="entry name" value="HTH_XRE"/>
    <property type="match status" value="1"/>
</dbReference>
<dbReference type="Gene3D" id="1.10.260.40">
    <property type="entry name" value="lambda repressor-like DNA-binding domains"/>
    <property type="match status" value="1"/>
</dbReference>
<dbReference type="InterPro" id="IPR010982">
    <property type="entry name" value="Lambda_DNA-bd_dom_sf"/>
</dbReference>
<dbReference type="EMBL" id="JBHSQO010000005">
    <property type="protein sequence ID" value="MFC6089130.1"/>
    <property type="molecule type" value="Genomic_DNA"/>
</dbReference>
<feature type="region of interest" description="Disordered" evidence="1">
    <location>
        <begin position="1"/>
        <end position="29"/>
    </location>
</feature>
<dbReference type="Pfam" id="PF01381">
    <property type="entry name" value="HTH_3"/>
    <property type="match status" value="1"/>
</dbReference>
<feature type="region of interest" description="Disordered" evidence="1">
    <location>
        <begin position="112"/>
        <end position="138"/>
    </location>
</feature>
<accession>A0ABW1P1B6</accession>
<keyword evidence="4" id="KW-1185">Reference proteome</keyword>
<dbReference type="Proteomes" id="UP001596220">
    <property type="component" value="Unassembled WGS sequence"/>
</dbReference>
<organism evidence="3 4">
    <name type="scientific">Saccharothrix lopnurensis</name>
    <dbReference type="NCBI Taxonomy" id="1670621"/>
    <lineage>
        <taxon>Bacteria</taxon>
        <taxon>Bacillati</taxon>
        <taxon>Actinomycetota</taxon>
        <taxon>Actinomycetes</taxon>
        <taxon>Pseudonocardiales</taxon>
        <taxon>Pseudonocardiaceae</taxon>
        <taxon>Saccharothrix</taxon>
    </lineage>
</organism>